<proteinExistence type="predicted"/>
<gene>
    <name evidence="1" type="ORF">OFLC_LOCUS13085</name>
</gene>
<protein>
    <submittedName>
        <fullName evidence="3">CST complex subunit CTC1</fullName>
    </submittedName>
</protein>
<dbReference type="AlphaFoldDB" id="A0A183I023"/>
<evidence type="ECO:0000313" key="3">
    <source>
        <dbReference type="WBParaSite" id="OFLC_0001308601-mRNA-1"/>
    </source>
</evidence>
<accession>A0A183I023</accession>
<evidence type="ECO:0000313" key="2">
    <source>
        <dbReference type="Proteomes" id="UP000267606"/>
    </source>
</evidence>
<dbReference type="EMBL" id="UZAJ01040039">
    <property type="protein sequence ID" value="VDP12896.1"/>
    <property type="molecule type" value="Genomic_DNA"/>
</dbReference>
<evidence type="ECO:0000313" key="1">
    <source>
        <dbReference type="EMBL" id="VDP12896.1"/>
    </source>
</evidence>
<name>A0A183I023_9BILA</name>
<reference evidence="3" key="1">
    <citation type="submission" date="2016-06" db="UniProtKB">
        <authorList>
            <consortium name="WormBaseParasite"/>
        </authorList>
    </citation>
    <scope>IDENTIFICATION</scope>
</reference>
<keyword evidence="2" id="KW-1185">Reference proteome</keyword>
<dbReference type="Proteomes" id="UP000267606">
    <property type="component" value="Unassembled WGS sequence"/>
</dbReference>
<organism evidence="3">
    <name type="scientific">Onchocerca flexuosa</name>
    <dbReference type="NCBI Taxonomy" id="387005"/>
    <lineage>
        <taxon>Eukaryota</taxon>
        <taxon>Metazoa</taxon>
        <taxon>Ecdysozoa</taxon>
        <taxon>Nematoda</taxon>
        <taxon>Chromadorea</taxon>
        <taxon>Rhabditida</taxon>
        <taxon>Spirurina</taxon>
        <taxon>Spiruromorpha</taxon>
        <taxon>Filarioidea</taxon>
        <taxon>Onchocercidae</taxon>
        <taxon>Onchocerca</taxon>
    </lineage>
</organism>
<reference evidence="1 2" key="2">
    <citation type="submission" date="2018-11" db="EMBL/GenBank/DDBJ databases">
        <authorList>
            <consortium name="Pathogen Informatics"/>
        </authorList>
    </citation>
    <scope>NUCLEOTIDE SEQUENCE [LARGE SCALE GENOMIC DNA]</scope>
</reference>
<dbReference type="WBParaSite" id="OFLC_0001308601-mRNA-1">
    <property type="protein sequence ID" value="OFLC_0001308601-mRNA-1"/>
    <property type="gene ID" value="OFLC_0001308601"/>
</dbReference>
<sequence length="84" mass="9538">MEEGNLLKADDRFCVHQHCSCLHASAIKYNLETTINVYSVNESSFSMREQPVLQCPVEVPYCIPDSNELSTDPENRGSKIFPFL</sequence>